<comment type="function">
    <text evidence="2">Probably acts as a heme chaperone, transferring heme to an unknown acceptor. Binds one molecule of heme per monomer, possibly covalently. Binds 1 [4Fe-4S] cluster. The cluster is coordinated with 3 cysteines and an exchangeable S-adenosyl-L-methionine.</text>
</comment>
<dbReference type="EMBL" id="CABPST010000002">
    <property type="protein sequence ID" value="VVE87425.1"/>
    <property type="molecule type" value="Genomic_DNA"/>
</dbReference>
<dbReference type="PROSITE" id="PS51918">
    <property type="entry name" value="RADICAL_SAM"/>
    <property type="match status" value="1"/>
</dbReference>
<evidence type="ECO:0000259" key="3">
    <source>
        <dbReference type="PROSITE" id="PS51918"/>
    </source>
</evidence>
<dbReference type="GO" id="GO:0004109">
    <property type="term" value="F:coproporphyrinogen oxidase activity"/>
    <property type="evidence" value="ECO:0007669"/>
    <property type="project" value="InterPro"/>
</dbReference>
<dbReference type="Pfam" id="PF04055">
    <property type="entry name" value="Radical_SAM"/>
    <property type="match status" value="1"/>
</dbReference>
<dbReference type="InterPro" id="IPR010723">
    <property type="entry name" value="HemN_C"/>
</dbReference>
<dbReference type="Pfam" id="PF06969">
    <property type="entry name" value="HemN_C"/>
    <property type="match status" value="1"/>
</dbReference>
<dbReference type="InterPro" id="IPR006638">
    <property type="entry name" value="Elp3/MiaA/NifB-like_rSAM"/>
</dbReference>
<evidence type="ECO:0000313" key="5">
    <source>
        <dbReference type="Proteomes" id="UP000382040"/>
    </source>
</evidence>
<protein>
    <recommendedName>
        <fullName evidence="2">Heme chaperone HemW</fullName>
    </recommendedName>
</protein>
<dbReference type="SUPFAM" id="SSF102114">
    <property type="entry name" value="Radical SAM enzymes"/>
    <property type="match status" value="1"/>
</dbReference>
<evidence type="ECO:0000256" key="2">
    <source>
        <dbReference type="RuleBase" id="RU364116"/>
    </source>
</evidence>
<organism evidence="4 5">
    <name type="scientific">Pandoraea bronchicola</name>
    <dbReference type="NCBI Taxonomy" id="2508287"/>
    <lineage>
        <taxon>Bacteria</taxon>
        <taxon>Pseudomonadati</taxon>
        <taxon>Pseudomonadota</taxon>
        <taxon>Betaproteobacteria</taxon>
        <taxon>Burkholderiales</taxon>
        <taxon>Burkholderiaceae</taxon>
        <taxon>Pandoraea</taxon>
    </lineage>
</organism>
<keyword evidence="2" id="KW-0411">Iron-sulfur</keyword>
<gene>
    <name evidence="4" type="ORF">PBR20603_01359</name>
</gene>
<dbReference type="SMART" id="SM00729">
    <property type="entry name" value="Elp3"/>
    <property type="match status" value="1"/>
</dbReference>
<name>A0A5E5BQT6_9BURK</name>
<dbReference type="SFLD" id="SFLDG01065">
    <property type="entry name" value="anaerobic_coproporphyrinogen-I"/>
    <property type="match status" value="1"/>
</dbReference>
<keyword evidence="2" id="KW-0004">4Fe-4S</keyword>
<dbReference type="InterPro" id="IPR007197">
    <property type="entry name" value="rSAM"/>
</dbReference>
<dbReference type="InterPro" id="IPR058240">
    <property type="entry name" value="rSAM_sf"/>
</dbReference>
<dbReference type="PANTHER" id="PTHR13932:SF5">
    <property type="entry name" value="RADICAL S-ADENOSYL METHIONINE DOMAIN-CONTAINING PROTEIN 1, MITOCHONDRIAL"/>
    <property type="match status" value="1"/>
</dbReference>
<dbReference type="CDD" id="cd01335">
    <property type="entry name" value="Radical_SAM"/>
    <property type="match status" value="1"/>
</dbReference>
<dbReference type="GO" id="GO:0046872">
    <property type="term" value="F:metal ion binding"/>
    <property type="evidence" value="ECO:0007669"/>
    <property type="project" value="UniProtKB-UniRule"/>
</dbReference>
<keyword evidence="2" id="KW-0949">S-adenosyl-L-methionine</keyword>
<keyword evidence="2" id="KW-0349">Heme</keyword>
<comment type="subcellular location">
    <subcellularLocation>
        <location evidence="2">Cytoplasm</location>
    </subcellularLocation>
</comment>
<reference evidence="4 5" key="1">
    <citation type="submission" date="2019-08" db="EMBL/GenBank/DDBJ databases">
        <authorList>
            <person name="Peeters C."/>
        </authorList>
    </citation>
    <scope>NUCLEOTIDE SEQUENCE [LARGE SCALE GENOMIC DNA]</scope>
    <source>
        <strain evidence="4 5">LMG 20603</strain>
    </source>
</reference>
<dbReference type="RefSeq" id="WP_150558747.1">
    <property type="nucleotide sequence ID" value="NZ_CABPST010000002.1"/>
</dbReference>
<dbReference type="SFLD" id="SFLDG01082">
    <property type="entry name" value="B12-binding_domain_containing"/>
    <property type="match status" value="1"/>
</dbReference>
<dbReference type="Proteomes" id="UP000382040">
    <property type="component" value="Unassembled WGS sequence"/>
</dbReference>
<dbReference type="PANTHER" id="PTHR13932">
    <property type="entry name" value="COPROPORPHYRINIGEN III OXIDASE"/>
    <property type="match status" value="1"/>
</dbReference>
<dbReference type="GO" id="GO:0005737">
    <property type="term" value="C:cytoplasm"/>
    <property type="evidence" value="ECO:0007669"/>
    <property type="project" value="UniProtKB-SubCell"/>
</dbReference>
<keyword evidence="2" id="KW-0408">Iron</keyword>
<dbReference type="OrthoDB" id="9808022at2"/>
<dbReference type="SFLD" id="SFLDF00288">
    <property type="entry name" value="HemN-like__clustered_with_nucl"/>
    <property type="match status" value="1"/>
</dbReference>
<proteinExistence type="inferred from homology"/>
<dbReference type="SFLD" id="SFLDF00562">
    <property type="entry name" value="HemN-like__clustered_with_heat"/>
    <property type="match status" value="1"/>
</dbReference>
<dbReference type="InterPro" id="IPR034505">
    <property type="entry name" value="Coproporphyrinogen-III_oxidase"/>
</dbReference>
<dbReference type="GO" id="GO:0006779">
    <property type="term" value="P:porphyrin-containing compound biosynthetic process"/>
    <property type="evidence" value="ECO:0007669"/>
    <property type="project" value="InterPro"/>
</dbReference>
<dbReference type="GO" id="GO:0051539">
    <property type="term" value="F:4 iron, 4 sulfur cluster binding"/>
    <property type="evidence" value="ECO:0007669"/>
    <property type="project" value="UniProtKB-UniRule"/>
</dbReference>
<comment type="similarity">
    <text evidence="1">Belongs to the anaerobic coproporphyrinogen-III oxidase family. HemW subfamily.</text>
</comment>
<evidence type="ECO:0000313" key="4">
    <source>
        <dbReference type="EMBL" id="VVE87425.1"/>
    </source>
</evidence>
<keyword evidence="2" id="KW-0963">Cytoplasm</keyword>
<feature type="domain" description="Radical SAM core" evidence="3">
    <location>
        <begin position="19"/>
        <end position="255"/>
    </location>
</feature>
<dbReference type="InterPro" id="IPR004559">
    <property type="entry name" value="HemW-like"/>
</dbReference>
<keyword evidence="2" id="KW-0479">Metal-binding</keyword>
<dbReference type="SFLD" id="SFLDS00029">
    <property type="entry name" value="Radical_SAM"/>
    <property type="match status" value="1"/>
</dbReference>
<sequence>MSQSVLPVQNFLRPGKISLPALPPMSLYVHFPWCVRKCPYCDFNSHEWRGDGGAQAFPEQAYLDALRQDLEQALPLVWGRPVHTVFIGGGTPSLLSAAGLDRLLSDLRALLPLDADAEITMEANPGTFEADKFRSFRASGINRLSIGIQSFNSEHLKALGRIHDGDEARRAIEIAQANFENFNLDLMFALPNQTLAQCQQDVETALSFAPPHLSLYHLTLEPNTQFHKYPPTVPDDDTAADMQDWIAERTASAGYGHYEVSAYAQPHRRAKHNLNYWEFGDYLGIGAGAHSKISFPHRVLRQIRHKHPQRFMEAAAAGNAVQEEREVDVRELPFEFMLNALRLTDGVKSELFADRTGLPMARIAKALSAGVEKGLLVDDPQRIAPTELGQRFLNDLQAMFLERDGK</sequence>
<keyword evidence="2" id="KW-0143">Chaperone</keyword>
<keyword evidence="5" id="KW-1185">Reference proteome</keyword>
<accession>A0A5E5BQT6</accession>
<dbReference type="Gene3D" id="3.30.750.200">
    <property type="match status" value="1"/>
</dbReference>
<evidence type="ECO:0000256" key="1">
    <source>
        <dbReference type="ARBA" id="ARBA00006100"/>
    </source>
</evidence>
<dbReference type="AlphaFoldDB" id="A0A5E5BQT6"/>
<dbReference type="NCBIfam" id="TIGR00539">
    <property type="entry name" value="hemN_rel"/>
    <property type="match status" value="1"/>
</dbReference>